<protein>
    <submittedName>
        <fullName evidence="1">Uncharacterized protein</fullName>
    </submittedName>
</protein>
<dbReference type="Proteomes" id="UP000823399">
    <property type="component" value="Unassembled WGS sequence"/>
</dbReference>
<keyword evidence="2" id="KW-1185">Reference proteome</keyword>
<dbReference type="RefSeq" id="XP_041290580.1">
    <property type="nucleotide sequence ID" value="XM_041443414.1"/>
</dbReference>
<reference evidence="1" key="1">
    <citation type="journal article" date="2020" name="New Phytol.">
        <title>Comparative genomics reveals dynamic genome evolution in host specialist ectomycorrhizal fungi.</title>
        <authorList>
            <person name="Lofgren L.A."/>
            <person name="Nguyen N.H."/>
            <person name="Vilgalys R."/>
            <person name="Ruytinx J."/>
            <person name="Liao H.L."/>
            <person name="Branco S."/>
            <person name="Kuo A."/>
            <person name="LaButti K."/>
            <person name="Lipzen A."/>
            <person name="Andreopoulos W."/>
            <person name="Pangilinan J."/>
            <person name="Riley R."/>
            <person name="Hundley H."/>
            <person name="Na H."/>
            <person name="Barry K."/>
            <person name="Grigoriev I.V."/>
            <person name="Stajich J.E."/>
            <person name="Kennedy P.G."/>
        </authorList>
    </citation>
    <scope>NUCLEOTIDE SEQUENCE</scope>
    <source>
        <strain evidence="1">FC423</strain>
    </source>
</reference>
<dbReference type="OrthoDB" id="10488127at2759"/>
<dbReference type="GeneID" id="64705673"/>
<proteinExistence type="predicted"/>
<dbReference type="EMBL" id="JABBWM010000044">
    <property type="protein sequence ID" value="KAG2103486.1"/>
    <property type="molecule type" value="Genomic_DNA"/>
</dbReference>
<organism evidence="1 2">
    <name type="scientific">Suillus discolor</name>
    <dbReference type="NCBI Taxonomy" id="1912936"/>
    <lineage>
        <taxon>Eukaryota</taxon>
        <taxon>Fungi</taxon>
        <taxon>Dikarya</taxon>
        <taxon>Basidiomycota</taxon>
        <taxon>Agaricomycotina</taxon>
        <taxon>Agaricomycetes</taxon>
        <taxon>Agaricomycetidae</taxon>
        <taxon>Boletales</taxon>
        <taxon>Suillineae</taxon>
        <taxon>Suillaceae</taxon>
        <taxon>Suillus</taxon>
    </lineage>
</organism>
<gene>
    <name evidence="1" type="ORF">F5147DRAFT_809241</name>
</gene>
<name>A0A9P7F3G0_9AGAM</name>
<sequence>MEGHARLPLEMAMQQEAHTRSPLEIALQQVYAPMAARSLAPPDVRLPTIAFMPWYLRPNNPIEYFYSQSRILKMCLRTRKGATHRLQVLELAGIERIGSALLRLKLSAKRQDSKMRRGHNQQDYGFREPLLSFFASGNSAIPMPAPEFESQVNGKEGRATRISTERHSPTDNTGNRGTMQTHKFGSVMRTSSPPENEAQCLPLVIVAARLLGMLKGFSDISFAKLVWRSVVPSTGSDGTCMERQGVHQTMGYRINKSEKGLVGPRHARVNDDVGTMYLTLATSVPQPWNKMSHLSRFWTYWGWEIN</sequence>
<comment type="caution">
    <text evidence="1">The sequence shown here is derived from an EMBL/GenBank/DDBJ whole genome shotgun (WGS) entry which is preliminary data.</text>
</comment>
<accession>A0A9P7F3G0</accession>
<evidence type="ECO:0000313" key="2">
    <source>
        <dbReference type="Proteomes" id="UP000823399"/>
    </source>
</evidence>
<dbReference type="AlphaFoldDB" id="A0A9P7F3G0"/>
<evidence type="ECO:0000313" key="1">
    <source>
        <dbReference type="EMBL" id="KAG2103486.1"/>
    </source>
</evidence>